<evidence type="ECO:0000256" key="2">
    <source>
        <dbReference type="ARBA" id="ARBA00022833"/>
    </source>
</evidence>
<dbReference type="OrthoDB" id="40579at2759"/>
<dbReference type="InterPro" id="IPR007219">
    <property type="entry name" value="XnlR_reg_dom"/>
</dbReference>
<evidence type="ECO:0000256" key="5">
    <source>
        <dbReference type="ARBA" id="ARBA00023242"/>
    </source>
</evidence>
<evidence type="ECO:0000313" key="9">
    <source>
        <dbReference type="Proteomes" id="UP000054342"/>
    </source>
</evidence>
<dbReference type="STRING" id="348802.A0A0D2FF33"/>
<dbReference type="GO" id="GO:0003677">
    <property type="term" value="F:DNA binding"/>
    <property type="evidence" value="ECO:0007669"/>
    <property type="project" value="InterPro"/>
</dbReference>
<keyword evidence="3" id="KW-0805">Transcription regulation</keyword>
<dbReference type="HOGENOM" id="CLU_003487_2_1_1"/>
<organism evidence="8 9">
    <name type="scientific">Exophiala xenobiotica</name>
    <dbReference type="NCBI Taxonomy" id="348802"/>
    <lineage>
        <taxon>Eukaryota</taxon>
        <taxon>Fungi</taxon>
        <taxon>Dikarya</taxon>
        <taxon>Ascomycota</taxon>
        <taxon>Pezizomycotina</taxon>
        <taxon>Eurotiomycetes</taxon>
        <taxon>Chaetothyriomycetidae</taxon>
        <taxon>Chaetothyriales</taxon>
        <taxon>Herpotrichiellaceae</taxon>
        <taxon>Exophiala</taxon>
    </lineage>
</organism>
<gene>
    <name evidence="8" type="ORF">PV05_03231</name>
</gene>
<dbReference type="RefSeq" id="XP_013319318.1">
    <property type="nucleotide sequence ID" value="XM_013463864.1"/>
</dbReference>
<feature type="domain" description="Xylanolytic transcriptional activator regulatory" evidence="7">
    <location>
        <begin position="314"/>
        <end position="540"/>
    </location>
</feature>
<dbReference type="PANTHER" id="PTHR47660:SF2">
    <property type="entry name" value="TRANSCRIPTION FACTOR WITH C2H2 AND ZN(2)-CYS(6) DNA BINDING DOMAIN (EUROFUNG)"/>
    <property type="match status" value="1"/>
</dbReference>
<keyword evidence="5" id="KW-0539">Nucleus</keyword>
<dbReference type="EMBL" id="KN847318">
    <property type="protein sequence ID" value="KIW58734.1"/>
    <property type="molecule type" value="Genomic_DNA"/>
</dbReference>
<feature type="region of interest" description="Disordered" evidence="6">
    <location>
        <begin position="712"/>
        <end position="732"/>
    </location>
</feature>
<evidence type="ECO:0000313" key="8">
    <source>
        <dbReference type="EMBL" id="KIW58734.1"/>
    </source>
</evidence>
<dbReference type="Proteomes" id="UP000054342">
    <property type="component" value="Unassembled WGS sequence"/>
</dbReference>
<protein>
    <recommendedName>
        <fullName evidence="7">Xylanolytic transcriptional activator regulatory domain-containing protein</fullName>
    </recommendedName>
</protein>
<dbReference type="AlphaFoldDB" id="A0A0D2FF33"/>
<sequence length="819" mass="91340">MPTAITKAFFVSAQKVRLSLLHLELHGLVWLVQTLSCDSSNVPSTSFTPHGDSDPMMLDPLVVGQWQRYTEAPPSVMLDADQLPTTHTFDHGNQGPGGDMLSSAMPELEVGPCGSPARPEESERMDELPFADFLRQIMTPTPFNGSRHVDINPFQPHSRDLLDFNGDQSLGIDLNGFAANLFMPDQLFLSSTARIDGDERPRATDGYTTPGNILRKSVHVGQQAFRDSIWLWTPALGDHAGTENANLSLSFDHNLLNDEGPETDLTQGQLSLPTRDRILSMVLGTCKDTSPSLIVTCFPSPELLTKLVNICLFDHLRGDSPWIHRATLNVNEEAPEFLAAMVSTGATICEASEIRKLGFAFQEAVRLALPDKFEADNRNTRELRLLQAYAMHLDVSLWSGDRRKMEIAESFALPLITMMRRSGSFRRNRQSQIVPRPEDDEAATDAKWRKWVEAESFKRLALYLFLRDTQTSMSLLDQPLISFAEITLDLPFSRELWMAGSSSEWKSVYLTTVGETQDRHPTFRHCLHDIGSIFRLKHIVDVQMTLAVILSSIWALIWQYRKLKEALTLHDKRVPHNNSLTVNSLHQESLHLMQHVSLNATEWQVDMNAPATLLRQLCLMHLHVSLEDVQLLAGKEGEEEARRVFPLLSEWTDSAESRQAIFHAGQVLRAAKQYSKRTLREASAVAVYQASLVLWAYAIPYKSAVLRNTAQATCPPSQSGSSHVQNGQSVRLDADDGPEVQRFLVLGKGSPCIRRWVEGDEAGPDQDVPLADPDAVMNAIAELLRKKNGGNERSTLPLIANLSKLMKSLGTAAAAVRKK</sequence>
<keyword evidence="1" id="KW-0479">Metal-binding</keyword>
<evidence type="ECO:0000259" key="7">
    <source>
        <dbReference type="Pfam" id="PF04082"/>
    </source>
</evidence>
<proteinExistence type="predicted"/>
<evidence type="ECO:0000256" key="3">
    <source>
        <dbReference type="ARBA" id="ARBA00023015"/>
    </source>
</evidence>
<accession>A0A0D2FF33</accession>
<dbReference type="PANTHER" id="PTHR47660">
    <property type="entry name" value="TRANSCRIPTION FACTOR WITH C2H2 AND ZN(2)-CYS(6) DNA BINDING DOMAIN (EUROFUNG)-RELATED-RELATED"/>
    <property type="match status" value="1"/>
</dbReference>
<keyword evidence="4" id="KW-0804">Transcription</keyword>
<feature type="compositionally biased region" description="Polar residues" evidence="6">
    <location>
        <begin position="712"/>
        <end position="729"/>
    </location>
</feature>
<evidence type="ECO:0000256" key="1">
    <source>
        <dbReference type="ARBA" id="ARBA00022723"/>
    </source>
</evidence>
<keyword evidence="2" id="KW-0862">Zinc</keyword>
<evidence type="ECO:0000256" key="6">
    <source>
        <dbReference type="SAM" id="MobiDB-lite"/>
    </source>
</evidence>
<dbReference type="GeneID" id="25325139"/>
<dbReference type="GO" id="GO:0008270">
    <property type="term" value="F:zinc ion binding"/>
    <property type="evidence" value="ECO:0007669"/>
    <property type="project" value="InterPro"/>
</dbReference>
<evidence type="ECO:0000256" key="4">
    <source>
        <dbReference type="ARBA" id="ARBA00023163"/>
    </source>
</evidence>
<keyword evidence="9" id="KW-1185">Reference proteome</keyword>
<reference evidence="8 9" key="1">
    <citation type="submission" date="2015-01" db="EMBL/GenBank/DDBJ databases">
        <title>The Genome Sequence of Exophiala xenobiotica CBS118157.</title>
        <authorList>
            <consortium name="The Broad Institute Genomics Platform"/>
            <person name="Cuomo C."/>
            <person name="de Hoog S."/>
            <person name="Gorbushina A."/>
            <person name="Stielow B."/>
            <person name="Teixiera M."/>
            <person name="Abouelleil A."/>
            <person name="Chapman S.B."/>
            <person name="Priest M."/>
            <person name="Young S.K."/>
            <person name="Wortman J."/>
            <person name="Nusbaum C."/>
            <person name="Birren B."/>
        </authorList>
    </citation>
    <scope>NUCLEOTIDE SEQUENCE [LARGE SCALE GENOMIC DNA]</scope>
    <source>
        <strain evidence="8 9">CBS 118157</strain>
    </source>
</reference>
<dbReference type="CDD" id="cd12148">
    <property type="entry name" value="fungal_TF_MHR"/>
    <property type="match status" value="1"/>
</dbReference>
<dbReference type="Pfam" id="PF04082">
    <property type="entry name" value="Fungal_trans"/>
    <property type="match status" value="1"/>
</dbReference>
<name>A0A0D2FF33_9EURO</name>
<dbReference type="GO" id="GO:0006351">
    <property type="term" value="P:DNA-templated transcription"/>
    <property type="evidence" value="ECO:0007669"/>
    <property type="project" value="InterPro"/>
</dbReference>